<reference evidence="3" key="2">
    <citation type="submission" date="2023-01" db="EMBL/GenBank/DDBJ databases">
        <title>Draft genome sequence of Algimonas porphyrae strain NBRC 108216.</title>
        <authorList>
            <person name="Sun Q."/>
            <person name="Mori K."/>
        </authorList>
    </citation>
    <scope>NUCLEOTIDE SEQUENCE</scope>
    <source>
        <strain evidence="3">NBRC 108216</strain>
    </source>
</reference>
<accession>A0ABQ5V2S4</accession>
<dbReference type="SUPFAM" id="SSF56601">
    <property type="entry name" value="beta-lactamase/transpeptidase-like"/>
    <property type="match status" value="1"/>
</dbReference>
<dbReference type="InterPro" id="IPR050789">
    <property type="entry name" value="Diverse_Enzym_Activities"/>
</dbReference>
<evidence type="ECO:0000313" key="3">
    <source>
        <dbReference type="EMBL" id="GLQ21836.1"/>
    </source>
</evidence>
<feature type="domain" description="Beta-lactamase-related" evidence="2">
    <location>
        <begin position="80"/>
        <end position="367"/>
    </location>
</feature>
<dbReference type="RefSeq" id="WP_284373812.1">
    <property type="nucleotide sequence ID" value="NZ_BSNJ01000006.1"/>
</dbReference>
<dbReference type="InterPro" id="IPR001466">
    <property type="entry name" value="Beta-lactam-related"/>
</dbReference>
<dbReference type="Gene3D" id="3.40.710.10">
    <property type="entry name" value="DD-peptidase/beta-lactamase superfamily"/>
    <property type="match status" value="1"/>
</dbReference>
<protein>
    <submittedName>
        <fullName evidence="3">Hydrolase</fullName>
    </submittedName>
</protein>
<feature type="signal peptide" evidence="1">
    <location>
        <begin position="1"/>
        <end position="22"/>
    </location>
</feature>
<dbReference type="GO" id="GO:0016787">
    <property type="term" value="F:hydrolase activity"/>
    <property type="evidence" value="ECO:0007669"/>
    <property type="project" value="UniProtKB-KW"/>
</dbReference>
<gene>
    <name evidence="3" type="ORF">GCM10007854_27910</name>
</gene>
<evidence type="ECO:0000259" key="2">
    <source>
        <dbReference type="Pfam" id="PF00144"/>
    </source>
</evidence>
<dbReference type="Pfam" id="PF00144">
    <property type="entry name" value="Beta-lactamase"/>
    <property type="match status" value="1"/>
</dbReference>
<dbReference type="Proteomes" id="UP001161390">
    <property type="component" value="Unassembled WGS sequence"/>
</dbReference>
<feature type="chain" id="PRO_5047401168" evidence="1">
    <location>
        <begin position="23"/>
        <end position="395"/>
    </location>
</feature>
<dbReference type="PANTHER" id="PTHR43283">
    <property type="entry name" value="BETA-LACTAMASE-RELATED"/>
    <property type="match status" value="1"/>
</dbReference>
<keyword evidence="3" id="KW-0378">Hydrolase</keyword>
<proteinExistence type="predicted"/>
<dbReference type="PANTHER" id="PTHR43283:SF7">
    <property type="entry name" value="BETA-LACTAMASE-RELATED DOMAIN-CONTAINING PROTEIN"/>
    <property type="match status" value="1"/>
</dbReference>
<name>A0ABQ5V2S4_9PROT</name>
<dbReference type="EMBL" id="BSNJ01000006">
    <property type="protein sequence ID" value="GLQ21836.1"/>
    <property type="molecule type" value="Genomic_DNA"/>
</dbReference>
<organism evidence="3 4">
    <name type="scientific">Algimonas porphyrae</name>
    <dbReference type="NCBI Taxonomy" id="1128113"/>
    <lineage>
        <taxon>Bacteria</taxon>
        <taxon>Pseudomonadati</taxon>
        <taxon>Pseudomonadota</taxon>
        <taxon>Alphaproteobacteria</taxon>
        <taxon>Maricaulales</taxon>
        <taxon>Robiginitomaculaceae</taxon>
        <taxon>Algimonas</taxon>
    </lineage>
</organism>
<reference evidence="3" key="1">
    <citation type="journal article" date="2014" name="Int. J. Syst. Evol. Microbiol.">
        <title>Complete genome of a new Firmicutes species belonging to the dominant human colonic microbiota ('Ruminococcus bicirculans') reveals two chromosomes and a selective capacity to utilize plant glucans.</title>
        <authorList>
            <consortium name="NISC Comparative Sequencing Program"/>
            <person name="Wegmann U."/>
            <person name="Louis P."/>
            <person name="Goesmann A."/>
            <person name="Henrissat B."/>
            <person name="Duncan S.H."/>
            <person name="Flint H.J."/>
        </authorList>
    </citation>
    <scope>NUCLEOTIDE SEQUENCE</scope>
    <source>
        <strain evidence="3">NBRC 108216</strain>
    </source>
</reference>
<keyword evidence="4" id="KW-1185">Reference proteome</keyword>
<dbReference type="InterPro" id="IPR012338">
    <property type="entry name" value="Beta-lactam/transpept-like"/>
</dbReference>
<sequence>MRGSSLICLIAFVVGFSPSANAQTDNTLFPLPAQSDTVAWPTQGWPVGEPLSVVQSVRLNAVLDPVFTTEIGDGLGETRAIVIIRGGEIIYERYRPGFNAETRHISWSVAKSITSALVGRAVQSGLIASIDDPMPGPFAADDPRSDISWRHWLQMLDGLDYVELEATGLSDSDVIQMNYGPGRFDSMAYARANFPPAHIPGEHWNYSTLGFHVIGRALQSLLPGTCLDPDEDPRLCNADPTVMSDWIDTVLFRPLGMNGVEEYDAAGTLQGGSQFYLSARDYAKFGLLHLRDGLWDGEMLLPVGWVDFVRRNPGTSDNNGYGGGFWPALENPDNPETVFTPPYDAFYAGGREGQLIWIVPSRDLIFVRVGIMPDSSENWNALFKLAQDAGAAVMP</sequence>
<comment type="caution">
    <text evidence="3">The sequence shown here is derived from an EMBL/GenBank/DDBJ whole genome shotgun (WGS) entry which is preliminary data.</text>
</comment>
<evidence type="ECO:0000256" key="1">
    <source>
        <dbReference type="SAM" id="SignalP"/>
    </source>
</evidence>
<evidence type="ECO:0000313" key="4">
    <source>
        <dbReference type="Proteomes" id="UP001161390"/>
    </source>
</evidence>
<keyword evidence="1" id="KW-0732">Signal</keyword>